<dbReference type="UniPathway" id="UPA00079"/>
<dbReference type="PANTHER" id="PTHR46832">
    <property type="entry name" value="5'-METHYLTHIOADENOSINE/S-ADENOSYLHOMOCYSTEINE NUCLEOSIDASE"/>
    <property type="match status" value="1"/>
</dbReference>
<dbReference type="GO" id="GO:0009116">
    <property type="term" value="P:nucleoside metabolic process"/>
    <property type="evidence" value="ECO:0007669"/>
    <property type="project" value="InterPro"/>
</dbReference>
<dbReference type="EMBL" id="FXTN01000003">
    <property type="protein sequence ID" value="SMO57522.1"/>
    <property type="molecule type" value="Genomic_DNA"/>
</dbReference>
<evidence type="ECO:0000313" key="4">
    <source>
        <dbReference type="EMBL" id="SMO57522.1"/>
    </source>
</evidence>
<dbReference type="HAMAP" id="MF_00991">
    <property type="entry name" value="MqnB"/>
    <property type="match status" value="1"/>
</dbReference>
<proteinExistence type="inferred from homology"/>
<dbReference type="SUPFAM" id="SSF53167">
    <property type="entry name" value="Purine and uridine phosphorylases"/>
    <property type="match status" value="1"/>
</dbReference>
<dbReference type="InterPro" id="IPR035994">
    <property type="entry name" value="Nucleoside_phosphorylase_sf"/>
</dbReference>
<dbReference type="NCBIfam" id="TIGR03664">
    <property type="entry name" value="fut_nucase"/>
    <property type="match status" value="1"/>
</dbReference>
<keyword evidence="5" id="KW-1185">Reference proteome</keyword>
<comment type="function">
    <text evidence="1">Catalyzes the hydrolysis of futalosine (FL) to dehypoxanthine futalosine (DHFL) and hypoxanthine, a step in the biosynthesis of menaquinone (MK, vitamin K2).</text>
</comment>
<evidence type="ECO:0000313" key="5">
    <source>
        <dbReference type="Proteomes" id="UP000320300"/>
    </source>
</evidence>
<comment type="catalytic activity">
    <reaction evidence="1">
        <text>futalosine + H2O = dehypoxanthine futalosine + hypoxanthine</text>
        <dbReference type="Rhea" id="RHEA:25904"/>
        <dbReference type="ChEBI" id="CHEBI:15377"/>
        <dbReference type="ChEBI" id="CHEBI:17368"/>
        <dbReference type="ChEBI" id="CHEBI:58863"/>
        <dbReference type="ChEBI" id="CHEBI:58864"/>
        <dbReference type="EC" id="3.2.2.26"/>
    </reaction>
</comment>
<name>A0A521CDN8_9SPHI</name>
<accession>A0A521CDN8</accession>
<dbReference type="GO" id="GO:0009234">
    <property type="term" value="P:menaquinone biosynthetic process"/>
    <property type="evidence" value="ECO:0007669"/>
    <property type="project" value="UniProtKB-UniRule"/>
</dbReference>
<comment type="pathway">
    <text evidence="1">Quinol/quinone metabolism; menaquinone biosynthesis.</text>
</comment>
<feature type="domain" description="Nucleoside phosphorylase" evidence="3">
    <location>
        <begin position="36"/>
        <end position="202"/>
    </location>
</feature>
<dbReference type="RefSeq" id="WP_142527665.1">
    <property type="nucleotide sequence ID" value="NZ_CBCSJO010000004.1"/>
</dbReference>
<dbReference type="Gene3D" id="3.40.50.1580">
    <property type="entry name" value="Nucleoside phosphorylase domain"/>
    <property type="match status" value="1"/>
</dbReference>
<organism evidence="4 5">
    <name type="scientific">Pedobacter westerhofensis</name>
    <dbReference type="NCBI Taxonomy" id="425512"/>
    <lineage>
        <taxon>Bacteria</taxon>
        <taxon>Pseudomonadati</taxon>
        <taxon>Bacteroidota</taxon>
        <taxon>Sphingobacteriia</taxon>
        <taxon>Sphingobacteriales</taxon>
        <taxon>Sphingobacteriaceae</taxon>
        <taxon>Pedobacter</taxon>
    </lineage>
</organism>
<comment type="similarity">
    <text evidence="1">Belongs to the PNP/UDP phosphorylase family. Futalosine hydrolase subfamily.</text>
</comment>
<evidence type="ECO:0000259" key="3">
    <source>
        <dbReference type="Pfam" id="PF01048"/>
    </source>
</evidence>
<dbReference type="PANTHER" id="PTHR46832:SF2">
    <property type="entry name" value="FUTALOSINE HYDROLASE"/>
    <property type="match status" value="1"/>
</dbReference>
<protein>
    <recommendedName>
        <fullName evidence="1 2">Futalosine hydrolase</fullName>
        <shortName evidence="1">FL hydrolase</shortName>
        <ecNumber evidence="1 2">3.2.2.26</ecNumber>
    </recommendedName>
    <alternativeName>
        <fullName evidence="1">Futalosine nucleosidase</fullName>
    </alternativeName>
    <alternativeName>
        <fullName evidence="1">Menaquinone biosynthetic enzyme MqnB</fullName>
    </alternativeName>
</protein>
<dbReference type="AlphaFoldDB" id="A0A521CDN8"/>
<dbReference type="Proteomes" id="UP000320300">
    <property type="component" value="Unassembled WGS sequence"/>
</dbReference>
<dbReference type="GO" id="GO:0005829">
    <property type="term" value="C:cytosol"/>
    <property type="evidence" value="ECO:0007669"/>
    <property type="project" value="TreeGrafter"/>
</dbReference>
<dbReference type="Pfam" id="PF01048">
    <property type="entry name" value="PNP_UDP_1"/>
    <property type="match status" value="1"/>
</dbReference>
<dbReference type="EC" id="3.2.2.26" evidence="1 2"/>
<keyword evidence="1 4" id="KW-0378">Hydrolase</keyword>
<reference evidence="4 5" key="1">
    <citation type="submission" date="2017-05" db="EMBL/GenBank/DDBJ databases">
        <authorList>
            <person name="Varghese N."/>
            <person name="Submissions S."/>
        </authorList>
    </citation>
    <scope>NUCLEOTIDE SEQUENCE [LARGE SCALE GENOMIC DNA]</scope>
    <source>
        <strain evidence="4 5">DSM 19036</strain>
    </source>
</reference>
<dbReference type="GO" id="GO:0008782">
    <property type="term" value="F:adenosylhomocysteine nucleosidase activity"/>
    <property type="evidence" value="ECO:0007669"/>
    <property type="project" value="TreeGrafter"/>
</dbReference>
<dbReference type="CDD" id="cd17766">
    <property type="entry name" value="futalosine_nucleosidase_MqnB"/>
    <property type="match status" value="1"/>
</dbReference>
<evidence type="ECO:0000256" key="2">
    <source>
        <dbReference type="NCBIfam" id="TIGR03664"/>
    </source>
</evidence>
<sequence>MKILIVAATRAEVSGLCNHFTLPEGDFAETKQFDLLITGVGMTATAFALGKHLSAAYSLVLNLGIAGCYEWKYPLGSLLNITEDIFAELGAEDKDEFLTIDTLGFGQSRYIAANTLSTTLVTALPKVKGITVNKVSGNKTSIKATEKRLQPATESMEGAAVLYSCEQMGIPCLQVRSISNYVEERNRESWKIGLAIKNLNEWAIEFLTNG</sequence>
<dbReference type="InterPro" id="IPR000845">
    <property type="entry name" value="Nucleoside_phosphorylase_d"/>
</dbReference>
<keyword evidence="1" id="KW-0474">Menaquinone biosynthesis</keyword>
<dbReference type="OrthoDB" id="9788270at2"/>
<evidence type="ECO:0000256" key="1">
    <source>
        <dbReference type="HAMAP-Rule" id="MF_00991"/>
    </source>
</evidence>
<gene>
    <name evidence="1" type="primary">mqnB</name>
    <name evidence="4" type="ORF">SAMN06265348_103500</name>
</gene>
<dbReference type="GO" id="GO:0019284">
    <property type="term" value="P:L-methionine salvage from S-adenosylmethionine"/>
    <property type="evidence" value="ECO:0007669"/>
    <property type="project" value="TreeGrafter"/>
</dbReference>
<dbReference type="InterPro" id="IPR019963">
    <property type="entry name" value="FL_hydrolase_MqnB"/>
</dbReference>
<dbReference type="GO" id="GO:0008930">
    <property type="term" value="F:methylthioadenosine nucleosidase activity"/>
    <property type="evidence" value="ECO:0007669"/>
    <property type="project" value="TreeGrafter"/>
</dbReference>